<accession>A0AAD5YH46</accession>
<evidence type="ECO:0000313" key="1">
    <source>
        <dbReference type="EMBL" id="KAJ3481666.1"/>
    </source>
</evidence>
<organism evidence="1 2">
    <name type="scientific">Meripilus lineatus</name>
    <dbReference type="NCBI Taxonomy" id="2056292"/>
    <lineage>
        <taxon>Eukaryota</taxon>
        <taxon>Fungi</taxon>
        <taxon>Dikarya</taxon>
        <taxon>Basidiomycota</taxon>
        <taxon>Agaricomycotina</taxon>
        <taxon>Agaricomycetes</taxon>
        <taxon>Polyporales</taxon>
        <taxon>Meripilaceae</taxon>
        <taxon>Meripilus</taxon>
    </lineage>
</organism>
<name>A0AAD5YH46_9APHY</name>
<dbReference type="Proteomes" id="UP001212997">
    <property type="component" value="Unassembled WGS sequence"/>
</dbReference>
<proteinExistence type="predicted"/>
<dbReference type="EMBL" id="JANAWD010000310">
    <property type="protein sequence ID" value="KAJ3481666.1"/>
    <property type="molecule type" value="Genomic_DNA"/>
</dbReference>
<dbReference type="AlphaFoldDB" id="A0AAD5YH46"/>
<evidence type="ECO:0000313" key="2">
    <source>
        <dbReference type="Proteomes" id="UP001212997"/>
    </source>
</evidence>
<reference evidence="1" key="1">
    <citation type="submission" date="2022-07" db="EMBL/GenBank/DDBJ databases">
        <title>Genome Sequence of Physisporinus lineatus.</title>
        <authorList>
            <person name="Buettner E."/>
        </authorList>
    </citation>
    <scope>NUCLEOTIDE SEQUENCE</scope>
    <source>
        <strain evidence="1">VT162</strain>
    </source>
</reference>
<comment type="caution">
    <text evidence="1">The sequence shown here is derived from an EMBL/GenBank/DDBJ whole genome shotgun (WGS) entry which is preliminary data.</text>
</comment>
<keyword evidence="2" id="KW-1185">Reference proteome</keyword>
<sequence>MSPRLPYSESLSRPMSRTIALGSGLPNVNLVLRLLALLQSNRSSLDLTNTVAPPLARIGRSVGGESSAGDV</sequence>
<protein>
    <submittedName>
        <fullName evidence="1">Uncharacterized protein</fullName>
    </submittedName>
</protein>
<gene>
    <name evidence="1" type="ORF">NLI96_g7503</name>
</gene>